<dbReference type="Gene3D" id="3.20.20.100">
    <property type="entry name" value="NADP-dependent oxidoreductase domain"/>
    <property type="match status" value="1"/>
</dbReference>
<dbReference type="EMBL" id="CP046884">
    <property type="protein sequence ID" value="QNQ90236.1"/>
    <property type="molecule type" value="Genomic_DNA"/>
</dbReference>
<gene>
    <name evidence="2" type="ORF">GP475_05970</name>
</gene>
<protein>
    <submittedName>
        <fullName evidence="2">Aldo/keto reductase</fullName>
    </submittedName>
</protein>
<dbReference type="PANTHER" id="PTHR43364:SF18">
    <property type="entry name" value="OXIDOREDUCTASE"/>
    <property type="match status" value="1"/>
</dbReference>
<evidence type="ECO:0000313" key="2">
    <source>
        <dbReference type="EMBL" id="QNQ90236.1"/>
    </source>
</evidence>
<dbReference type="Proteomes" id="UP000516320">
    <property type="component" value="Chromosome"/>
</dbReference>
<dbReference type="GO" id="GO:0005829">
    <property type="term" value="C:cytosol"/>
    <property type="evidence" value="ECO:0007669"/>
    <property type="project" value="TreeGrafter"/>
</dbReference>
<dbReference type="PANTHER" id="PTHR43364">
    <property type="entry name" value="NADH-SPECIFIC METHYLGLYOXAL REDUCTASE-RELATED"/>
    <property type="match status" value="1"/>
</dbReference>
<organism evidence="2 3">
    <name type="scientific">Corynebacterium poyangense</name>
    <dbReference type="NCBI Taxonomy" id="2684405"/>
    <lineage>
        <taxon>Bacteria</taxon>
        <taxon>Bacillati</taxon>
        <taxon>Actinomycetota</taxon>
        <taxon>Actinomycetes</taxon>
        <taxon>Mycobacteriales</taxon>
        <taxon>Corynebacteriaceae</taxon>
        <taxon>Corynebacterium</taxon>
    </lineage>
</organism>
<dbReference type="InterPro" id="IPR050523">
    <property type="entry name" value="AKR_Detox_Biosynth"/>
</dbReference>
<dbReference type="SUPFAM" id="SSF51430">
    <property type="entry name" value="NAD(P)-linked oxidoreductase"/>
    <property type="match status" value="1"/>
</dbReference>
<evidence type="ECO:0000259" key="1">
    <source>
        <dbReference type="Pfam" id="PF00248"/>
    </source>
</evidence>
<feature type="domain" description="NADP-dependent oxidoreductase" evidence="1">
    <location>
        <begin position="25"/>
        <end position="298"/>
    </location>
</feature>
<dbReference type="InterPro" id="IPR036812">
    <property type="entry name" value="NAD(P)_OxRdtase_dom_sf"/>
</dbReference>
<sequence>MERRQLGNTGLRVPVFGVDTSAWPHHMTDEEARKIIHGFLDMGSGLVDLPNRNPDYHSETLIGEELRRRTYSRDDLILSLASGYRPHAPAGFRIDCSRRSLLQQLDTSLRCLGTDFVDIWTIAYWDEHTPLTELWATMHYVLNSGRARYVAVHGFHGWQLALISAQTSESIACQSEYSLLQRNAEAELWPAAHYLQSGMIATRPLALGALAQPWRKLSPQPEAHPYLNDRAHTILDALETAAEGLGSTLATTALSWVKDQPGMSTCLVGVSKEDQLISVQEAGEQKLPRQILAALDDVSQ</sequence>
<keyword evidence="3" id="KW-1185">Reference proteome</keyword>
<reference evidence="2 3" key="1">
    <citation type="submission" date="2019-12" db="EMBL/GenBank/DDBJ databases">
        <title>Corynebacterium sp. nov., isolated from feces of the Anser Albifrons in China.</title>
        <authorList>
            <person name="Liu Q."/>
        </authorList>
    </citation>
    <scope>NUCLEOTIDE SEQUENCE [LARGE SCALE GENOMIC DNA]</scope>
    <source>
        <strain evidence="2 3">4H37-19</strain>
    </source>
</reference>
<dbReference type="InterPro" id="IPR023210">
    <property type="entry name" value="NADP_OxRdtase_dom"/>
</dbReference>
<evidence type="ECO:0000313" key="3">
    <source>
        <dbReference type="Proteomes" id="UP000516320"/>
    </source>
</evidence>
<dbReference type="AlphaFoldDB" id="A0A7H0SNW1"/>
<accession>A0A7H0SNW1</accession>
<proteinExistence type="predicted"/>
<dbReference type="Pfam" id="PF00248">
    <property type="entry name" value="Aldo_ket_red"/>
    <property type="match status" value="1"/>
</dbReference>
<dbReference type="RefSeq" id="WP_224400365.1">
    <property type="nucleotide sequence ID" value="NZ_CP046884.1"/>
</dbReference>
<dbReference type="KEGG" id="cpoy:GP475_05970"/>
<name>A0A7H0SNW1_9CORY</name>